<name>A0ABT6Q748_9PROT</name>
<dbReference type="EMBL" id="JASBAN010000001">
    <property type="protein sequence ID" value="MDI2112068.1"/>
    <property type="molecule type" value="Genomic_DNA"/>
</dbReference>
<dbReference type="Proteomes" id="UP001431775">
    <property type="component" value="Unassembled WGS sequence"/>
</dbReference>
<sequence>MLKSMIGIKCLVGMFILPLLGGCSDEAPPACKSEQAEQLIQSVYEDAIHNQLKSWSNIEQSRERIFSKKEFPSAPAIMTIDLTYHAKMKPSFVKEITYDKESKIRTCSATVSAMADKTILDQYMEKIPQEYFAKDKQEIQNILLNKGIFDNDIRYELQNTDDGKVQIKIQGMRL</sequence>
<gene>
    <name evidence="1" type="ORF">QJV33_01990</name>
</gene>
<reference evidence="1" key="1">
    <citation type="submission" date="2023-05" db="EMBL/GenBank/DDBJ databases">
        <title>Whole genome sequence of Commensalibacter sp.</title>
        <authorList>
            <person name="Charoenyingcharoen P."/>
            <person name="Yukphan P."/>
        </authorList>
    </citation>
    <scope>NUCLEOTIDE SEQUENCE</scope>
    <source>
        <strain evidence="1">TBRC 10068</strain>
    </source>
</reference>
<evidence type="ECO:0000313" key="2">
    <source>
        <dbReference type="Proteomes" id="UP001431775"/>
    </source>
</evidence>
<proteinExistence type="predicted"/>
<evidence type="ECO:0000313" key="1">
    <source>
        <dbReference type="EMBL" id="MDI2112068.1"/>
    </source>
</evidence>
<protein>
    <recommendedName>
        <fullName evidence="3">Lipoprotein</fullName>
    </recommendedName>
</protein>
<accession>A0ABT6Q748</accession>
<keyword evidence="2" id="KW-1185">Reference proteome</keyword>
<dbReference type="PROSITE" id="PS51257">
    <property type="entry name" value="PROKAR_LIPOPROTEIN"/>
    <property type="match status" value="1"/>
</dbReference>
<comment type="caution">
    <text evidence="1">The sequence shown here is derived from an EMBL/GenBank/DDBJ whole genome shotgun (WGS) entry which is preliminary data.</text>
</comment>
<dbReference type="RefSeq" id="WP_281461742.1">
    <property type="nucleotide sequence ID" value="NZ_JASBAN010000001.1"/>
</dbReference>
<evidence type="ECO:0008006" key="3">
    <source>
        <dbReference type="Google" id="ProtNLM"/>
    </source>
</evidence>
<organism evidence="1 2">
    <name type="scientific">Commensalibacter nepenthis</name>
    <dbReference type="NCBI Taxonomy" id="3043872"/>
    <lineage>
        <taxon>Bacteria</taxon>
        <taxon>Pseudomonadati</taxon>
        <taxon>Pseudomonadota</taxon>
        <taxon>Alphaproteobacteria</taxon>
        <taxon>Acetobacterales</taxon>
        <taxon>Acetobacteraceae</taxon>
    </lineage>
</organism>